<dbReference type="EMBL" id="JBHSZV010000059">
    <property type="protein sequence ID" value="MFC7063832.1"/>
    <property type="molecule type" value="Genomic_DNA"/>
</dbReference>
<reference evidence="2" key="1">
    <citation type="journal article" date="2019" name="Int. J. Syst. Evol. Microbiol.">
        <title>The Global Catalogue of Microorganisms (GCM) 10K type strain sequencing project: providing services to taxonomists for standard genome sequencing and annotation.</title>
        <authorList>
            <consortium name="The Broad Institute Genomics Platform"/>
            <consortium name="The Broad Institute Genome Sequencing Center for Infectious Disease"/>
            <person name="Wu L."/>
            <person name="Ma J."/>
        </authorList>
    </citation>
    <scope>NUCLEOTIDE SEQUENCE [LARGE SCALE GENOMIC DNA]</scope>
    <source>
        <strain evidence="2">CGMCC 4.1621</strain>
    </source>
</reference>
<proteinExistence type="predicted"/>
<dbReference type="PANTHER" id="PTHR13812:SF19">
    <property type="entry name" value="KETIMINE REDUCTASE MU-CRYSTALLIN"/>
    <property type="match status" value="1"/>
</dbReference>
<dbReference type="Pfam" id="PF02423">
    <property type="entry name" value="OCD_Mu_crystall"/>
    <property type="match status" value="1"/>
</dbReference>
<dbReference type="PANTHER" id="PTHR13812">
    <property type="entry name" value="KETIMINE REDUCTASE MU-CRYSTALLIN"/>
    <property type="match status" value="1"/>
</dbReference>
<dbReference type="Gene3D" id="3.30.1780.10">
    <property type="entry name" value="ornithine cyclodeaminase, domain 1"/>
    <property type="match status" value="1"/>
</dbReference>
<keyword evidence="2" id="KW-1185">Reference proteome</keyword>
<protein>
    <submittedName>
        <fullName evidence="1">Ornithine cyclodeaminase family protein</fullName>
    </submittedName>
</protein>
<dbReference type="Gene3D" id="3.40.50.720">
    <property type="entry name" value="NAD(P)-binding Rossmann-like Domain"/>
    <property type="match status" value="1"/>
</dbReference>
<dbReference type="PIRSF" id="PIRSF001439">
    <property type="entry name" value="CryM"/>
    <property type="match status" value="1"/>
</dbReference>
<dbReference type="RefSeq" id="WP_204710167.1">
    <property type="nucleotide sequence ID" value="NZ_JBHSZV010000059.1"/>
</dbReference>
<dbReference type="InterPro" id="IPR023401">
    <property type="entry name" value="ODC_N"/>
</dbReference>
<evidence type="ECO:0000313" key="1">
    <source>
        <dbReference type="EMBL" id="MFC7063832.1"/>
    </source>
</evidence>
<accession>A0ABW2ERE6</accession>
<dbReference type="InterPro" id="IPR036291">
    <property type="entry name" value="NAD(P)-bd_dom_sf"/>
</dbReference>
<name>A0ABW2ERE6_9BACI</name>
<comment type="caution">
    <text evidence="1">The sequence shown here is derived from an EMBL/GenBank/DDBJ whole genome shotgun (WGS) entry which is preliminary data.</text>
</comment>
<gene>
    <name evidence="1" type="ORF">ACFQIC_18710</name>
</gene>
<dbReference type="SUPFAM" id="SSF51735">
    <property type="entry name" value="NAD(P)-binding Rossmann-fold domains"/>
    <property type="match status" value="1"/>
</dbReference>
<dbReference type="InterPro" id="IPR003462">
    <property type="entry name" value="ODC_Mu_crystall"/>
</dbReference>
<organism evidence="1 2">
    <name type="scientific">Halobacillus seohaensis</name>
    <dbReference type="NCBI Taxonomy" id="447421"/>
    <lineage>
        <taxon>Bacteria</taxon>
        <taxon>Bacillati</taxon>
        <taxon>Bacillota</taxon>
        <taxon>Bacilli</taxon>
        <taxon>Bacillales</taxon>
        <taxon>Bacillaceae</taxon>
        <taxon>Halobacillus</taxon>
    </lineage>
</organism>
<evidence type="ECO:0000313" key="2">
    <source>
        <dbReference type="Proteomes" id="UP001596410"/>
    </source>
</evidence>
<sequence>MEYLSAENVRELFTMEETIQAIESFYLDATEGNELTPDRMHIEDGDNTSLLMPSYYGDYYATKLVGVAPHNTNIGKPTIHGLMVLYDRQTMEPLTMCDAVPITALRTGALGGLGMKYLAKENASSLGIIGTGTQGWSHLQSALAVRSIDTVNVYNRSQDKLAKFIEAARKEFPEIVIQQASLEDVVHQSDIIVTTTTSKTPVLPKLKAADWKGKLIVGVGSFRPSMQEIPDSILEQADETYVDTPSAFRESGDMIRAKELGVDPRQTLSLKEMIERQHRPASPENQVIIFKSVGAAIFDLVTAKALYEKL</sequence>
<dbReference type="Proteomes" id="UP001596410">
    <property type="component" value="Unassembled WGS sequence"/>
</dbReference>